<dbReference type="GO" id="GO:0042802">
    <property type="term" value="F:identical protein binding"/>
    <property type="evidence" value="ECO:0007669"/>
    <property type="project" value="TreeGrafter"/>
</dbReference>
<dbReference type="EMBL" id="FWWT01000023">
    <property type="protein sequence ID" value="SMB96353.1"/>
    <property type="molecule type" value="Genomic_DNA"/>
</dbReference>
<dbReference type="Gene3D" id="3.40.640.10">
    <property type="entry name" value="Type I PLP-dependent aspartate aminotransferase-like (Major domain)"/>
    <property type="match status" value="1"/>
</dbReference>
<evidence type="ECO:0000256" key="4">
    <source>
        <dbReference type="ARBA" id="ARBA00022898"/>
    </source>
</evidence>
<dbReference type="RefSeq" id="WP_084054363.1">
    <property type="nucleotide sequence ID" value="NZ_FWWT01000023.1"/>
</dbReference>
<keyword evidence="2 6" id="KW-0032">Aminotransferase</keyword>
<dbReference type="FunFam" id="3.40.640.10:FF:000004">
    <property type="entry name" value="Acetylornithine aminotransferase"/>
    <property type="match status" value="1"/>
</dbReference>
<evidence type="ECO:0000256" key="1">
    <source>
        <dbReference type="ARBA" id="ARBA00001933"/>
    </source>
</evidence>
<dbReference type="PROSITE" id="PS00600">
    <property type="entry name" value="AA_TRANSFER_CLASS_3"/>
    <property type="match status" value="1"/>
</dbReference>
<proteinExistence type="inferred from homology"/>
<keyword evidence="3 6" id="KW-0808">Transferase</keyword>
<dbReference type="InterPro" id="IPR050103">
    <property type="entry name" value="Class-III_PLP-dep_AT"/>
</dbReference>
<keyword evidence="7" id="KW-1185">Reference proteome</keyword>
<dbReference type="CDD" id="cd00610">
    <property type="entry name" value="OAT_like"/>
    <property type="match status" value="1"/>
</dbReference>
<dbReference type="Proteomes" id="UP000192731">
    <property type="component" value="Unassembled WGS sequence"/>
</dbReference>
<name>A0A1W1VSV4_DESTI</name>
<dbReference type="PANTHER" id="PTHR11986:SF79">
    <property type="entry name" value="ACETYLORNITHINE AMINOTRANSFERASE, MITOCHONDRIAL"/>
    <property type="match status" value="1"/>
</dbReference>
<evidence type="ECO:0000256" key="3">
    <source>
        <dbReference type="ARBA" id="ARBA00022679"/>
    </source>
</evidence>
<keyword evidence="4 5" id="KW-0663">Pyridoxal phosphate</keyword>
<dbReference type="InterPro" id="IPR049704">
    <property type="entry name" value="Aminotrans_3_PPA_site"/>
</dbReference>
<reference evidence="6 7" key="1">
    <citation type="submission" date="2017-04" db="EMBL/GenBank/DDBJ databases">
        <authorList>
            <person name="Afonso C.L."/>
            <person name="Miller P.J."/>
            <person name="Scott M.A."/>
            <person name="Spackman E."/>
            <person name="Goraichik I."/>
            <person name="Dimitrov K.M."/>
            <person name="Suarez D.L."/>
            <person name="Swayne D.E."/>
        </authorList>
    </citation>
    <scope>NUCLEOTIDE SEQUENCE [LARGE SCALE GENOMIC DNA]</scope>
    <source>
        <strain evidence="6 7">DSM 11270</strain>
    </source>
</reference>
<evidence type="ECO:0000313" key="7">
    <source>
        <dbReference type="Proteomes" id="UP000192731"/>
    </source>
</evidence>
<evidence type="ECO:0000313" key="6">
    <source>
        <dbReference type="EMBL" id="SMB96353.1"/>
    </source>
</evidence>
<accession>A0A1W1VSV4</accession>
<dbReference type="GO" id="GO:0008483">
    <property type="term" value="F:transaminase activity"/>
    <property type="evidence" value="ECO:0007669"/>
    <property type="project" value="UniProtKB-KW"/>
</dbReference>
<sequence length="454" mass="49633">MNLYDIEDALNLKEKDIKKLHNEYLNPSLVNTMKLINFDRVYEKALGSIVVDSEDKEYIDFLGGYGSLNLGHNPPSVVKAIERVKELPNILQASLGRLNAVLASNLAEITPGNLQRVFFCNSGAEAVEGALKLAKISTNKTKIIYCEGSFHGKSIGALSVTGRQKYKKPFYPLLPGCEAVPFGDITALLSKLKGGDVAAFILECIQGEGGVILPPEGYLKIVRDLCSKHNVLMIIDEVQTGFGRTGKMFACEHESVTPDIMCLAKSLGGGVMPIGAYITTENIHDKAYGSMDTAMLHTSTFGGNTMASAAGIATINELINEDICKQAHDKGKFLLTELNKLKDKYGVIKEVRGKGLLIGIELQGKNNKFLNKITKGTLNNLSEEYYASLVAGKLLNEHGIITAYTLNNPNVIRIEPALNINHEYLIKLIDALDNIFSDNQSFIKMAFSSIKNKI</sequence>
<comment type="cofactor">
    <cofactor evidence="1">
        <name>pyridoxal 5'-phosphate</name>
        <dbReference type="ChEBI" id="CHEBI:597326"/>
    </cofactor>
</comment>
<gene>
    <name evidence="6" type="ORF">SAMN00017405_1512</name>
</gene>
<evidence type="ECO:0000256" key="5">
    <source>
        <dbReference type="RuleBase" id="RU003560"/>
    </source>
</evidence>
<protein>
    <submittedName>
        <fullName evidence="6">Putrescine aminotransferase</fullName>
    </submittedName>
</protein>
<dbReference type="STRING" id="656914.SAMN00017405_1512"/>
<dbReference type="OrthoDB" id="9807885at2"/>
<dbReference type="InterPro" id="IPR005814">
    <property type="entry name" value="Aminotrans_3"/>
</dbReference>
<dbReference type="GO" id="GO:0030170">
    <property type="term" value="F:pyridoxal phosphate binding"/>
    <property type="evidence" value="ECO:0007669"/>
    <property type="project" value="InterPro"/>
</dbReference>
<dbReference type="PANTHER" id="PTHR11986">
    <property type="entry name" value="AMINOTRANSFERASE CLASS III"/>
    <property type="match status" value="1"/>
</dbReference>
<dbReference type="InterPro" id="IPR015421">
    <property type="entry name" value="PyrdxlP-dep_Trfase_major"/>
</dbReference>
<organism evidence="6 7">
    <name type="scientific">Desulfonispora thiosulfatigenes DSM 11270</name>
    <dbReference type="NCBI Taxonomy" id="656914"/>
    <lineage>
        <taxon>Bacteria</taxon>
        <taxon>Bacillati</taxon>
        <taxon>Bacillota</taxon>
        <taxon>Clostridia</taxon>
        <taxon>Eubacteriales</taxon>
        <taxon>Peptococcaceae</taxon>
        <taxon>Desulfonispora</taxon>
    </lineage>
</organism>
<evidence type="ECO:0000256" key="2">
    <source>
        <dbReference type="ARBA" id="ARBA00022576"/>
    </source>
</evidence>
<dbReference type="AlphaFoldDB" id="A0A1W1VSV4"/>
<comment type="similarity">
    <text evidence="5">Belongs to the class-III pyridoxal-phosphate-dependent aminotransferase family.</text>
</comment>
<dbReference type="SUPFAM" id="SSF53383">
    <property type="entry name" value="PLP-dependent transferases"/>
    <property type="match status" value="1"/>
</dbReference>
<dbReference type="Gene3D" id="3.90.1150.10">
    <property type="entry name" value="Aspartate Aminotransferase, domain 1"/>
    <property type="match status" value="1"/>
</dbReference>
<dbReference type="Pfam" id="PF00202">
    <property type="entry name" value="Aminotran_3"/>
    <property type="match status" value="1"/>
</dbReference>
<dbReference type="InterPro" id="IPR015422">
    <property type="entry name" value="PyrdxlP-dep_Trfase_small"/>
</dbReference>
<dbReference type="InterPro" id="IPR015424">
    <property type="entry name" value="PyrdxlP-dep_Trfase"/>
</dbReference>